<gene>
    <name evidence="8" type="primary">Ervk18_0</name>
    <name evidence="8" type="ORF">DRYGAM_R13711</name>
</gene>
<dbReference type="GO" id="GO:0035613">
    <property type="term" value="F:RNA stem-loop binding"/>
    <property type="evidence" value="ECO:0007669"/>
    <property type="project" value="TreeGrafter"/>
</dbReference>
<evidence type="ECO:0000313" key="9">
    <source>
        <dbReference type="Proteomes" id="UP000604080"/>
    </source>
</evidence>
<feature type="non-terminal residue" evidence="8">
    <location>
        <position position="66"/>
    </location>
</feature>
<keyword evidence="1" id="KW-0808">Transferase</keyword>
<dbReference type="GO" id="GO:0004519">
    <property type="term" value="F:endonuclease activity"/>
    <property type="evidence" value="ECO:0007669"/>
    <property type="project" value="UniProtKB-KW"/>
</dbReference>
<evidence type="ECO:0000256" key="1">
    <source>
        <dbReference type="ARBA" id="ARBA00022679"/>
    </source>
</evidence>
<organism evidence="8 9">
    <name type="scientific">Dryoscopus gambensis</name>
    <dbReference type="NCBI Taxonomy" id="85069"/>
    <lineage>
        <taxon>Eukaryota</taxon>
        <taxon>Metazoa</taxon>
        <taxon>Chordata</taxon>
        <taxon>Craniata</taxon>
        <taxon>Vertebrata</taxon>
        <taxon>Euteleostomi</taxon>
        <taxon>Archelosauria</taxon>
        <taxon>Archosauria</taxon>
        <taxon>Dinosauria</taxon>
        <taxon>Saurischia</taxon>
        <taxon>Theropoda</taxon>
        <taxon>Coelurosauria</taxon>
        <taxon>Aves</taxon>
        <taxon>Neognathae</taxon>
        <taxon>Neoaves</taxon>
        <taxon>Telluraves</taxon>
        <taxon>Australaves</taxon>
        <taxon>Passeriformes</taxon>
        <taxon>Corvoidea</taxon>
        <taxon>Malaconotidae</taxon>
        <taxon>Dryoscopus</taxon>
    </lineage>
</organism>
<feature type="domain" description="Reverse transcriptase thumb" evidence="7">
    <location>
        <begin position="15"/>
        <end position="65"/>
    </location>
</feature>
<evidence type="ECO:0000256" key="6">
    <source>
        <dbReference type="ARBA" id="ARBA00022918"/>
    </source>
</evidence>
<evidence type="ECO:0000256" key="5">
    <source>
        <dbReference type="ARBA" id="ARBA00022801"/>
    </source>
</evidence>
<feature type="non-terminal residue" evidence="8">
    <location>
        <position position="1"/>
    </location>
</feature>
<reference evidence="8" key="1">
    <citation type="submission" date="2019-10" db="EMBL/GenBank/DDBJ databases">
        <title>Bird 10,000 Genomes (B10K) Project - Family phase.</title>
        <authorList>
            <person name="Zhang G."/>
        </authorList>
    </citation>
    <scope>NUCLEOTIDE SEQUENCE</scope>
    <source>
        <strain evidence="8">B10K-DU-002-56</strain>
        <tissue evidence="8">Muscle</tissue>
    </source>
</reference>
<evidence type="ECO:0000313" key="8">
    <source>
        <dbReference type="EMBL" id="NWI75408.1"/>
    </source>
</evidence>
<dbReference type="InterPro" id="IPR043128">
    <property type="entry name" value="Rev_trsase/Diguanyl_cyclase"/>
</dbReference>
<sequence>WKYLGLEISNPTISPQKLAINENPQTLWDVHQLCGQLQWIRNWVGIPTEHLEPLFNLLKGVEDLDA</sequence>
<dbReference type="GO" id="GO:0003964">
    <property type="term" value="F:RNA-directed DNA polymerase activity"/>
    <property type="evidence" value="ECO:0007669"/>
    <property type="project" value="UniProtKB-KW"/>
</dbReference>
<evidence type="ECO:0000256" key="3">
    <source>
        <dbReference type="ARBA" id="ARBA00022722"/>
    </source>
</evidence>
<dbReference type="EMBL" id="WEIT01011717">
    <property type="protein sequence ID" value="NWI75408.1"/>
    <property type="molecule type" value="Genomic_DNA"/>
</dbReference>
<keyword evidence="2" id="KW-0548">Nucleotidyltransferase</keyword>
<keyword evidence="3" id="KW-0540">Nuclease</keyword>
<dbReference type="InterPro" id="IPR010661">
    <property type="entry name" value="RVT_thumb"/>
</dbReference>
<keyword evidence="6" id="KW-0695">RNA-directed DNA polymerase</keyword>
<evidence type="ECO:0000256" key="4">
    <source>
        <dbReference type="ARBA" id="ARBA00022759"/>
    </source>
</evidence>
<proteinExistence type="predicted"/>
<keyword evidence="5" id="KW-0378">Hydrolase</keyword>
<dbReference type="Proteomes" id="UP000604080">
    <property type="component" value="Unassembled WGS sequence"/>
</dbReference>
<keyword evidence="9" id="KW-1185">Reference proteome</keyword>
<comment type="caution">
    <text evidence="8">The sequence shown here is derived from an EMBL/GenBank/DDBJ whole genome shotgun (WGS) entry which is preliminary data.</text>
</comment>
<dbReference type="GO" id="GO:0016787">
    <property type="term" value="F:hydrolase activity"/>
    <property type="evidence" value="ECO:0007669"/>
    <property type="project" value="UniProtKB-KW"/>
</dbReference>
<evidence type="ECO:0000259" key="7">
    <source>
        <dbReference type="Pfam" id="PF06817"/>
    </source>
</evidence>
<dbReference type="Gene3D" id="3.30.70.270">
    <property type="match status" value="1"/>
</dbReference>
<dbReference type="PANTHER" id="PTHR41694">
    <property type="entry name" value="ENDOGENOUS RETROVIRUS GROUP K MEMBER POL PROTEIN"/>
    <property type="match status" value="1"/>
</dbReference>
<protein>
    <submittedName>
        <fullName evidence="8">POK18 protein</fullName>
    </submittedName>
</protein>
<dbReference type="AlphaFoldDB" id="A0A851E523"/>
<evidence type="ECO:0000256" key="2">
    <source>
        <dbReference type="ARBA" id="ARBA00022695"/>
    </source>
</evidence>
<accession>A0A851E523</accession>
<keyword evidence="4" id="KW-0255">Endonuclease</keyword>
<dbReference type="SUPFAM" id="SSF56672">
    <property type="entry name" value="DNA/RNA polymerases"/>
    <property type="match status" value="1"/>
</dbReference>
<dbReference type="Pfam" id="PF06817">
    <property type="entry name" value="RVT_thumb"/>
    <property type="match status" value="1"/>
</dbReference>
<name>A0A851E523_9CORV</name>
<dbReference type="InterPro" id="IPR043502">
    <property type="entry name" value="DNA/RNA_pol_sf"/>
</dbReference>
<dbReference type="PANTHER" id="PTHR41694:SF3">
    <property type="entry name" value="RNA-DIRECTED DNA POLYMERASE-RELATED"/>
    <property type="match status" value="1"/>
</dbReference>